<dbReference type="HOGENOM" id="CLU_1184453_0_0_14"/>
<name>W6AGN1_9MOLU</name>
<evidence type="ECO:0000313" key="2">
    <source>
        <dbReference type="Proteomes" id="UP000019267"/>
    </source>
</evidence>
<proteinExistence type="predicted"/>
<dbReference type="EMBL" id="CP006681">
    <property type="protein sequence ID" value="AHI52839.1"/>
    <property type="molecule type" value="Genomic_DNA"/>
</dbReference>
<dbReference type="KEGG" id="scq:SCULI_v1c04980"/>
<sequence length="234" mass="28337">MLGKYDFKEEHIDEVLNYFALSLSNTFMWLKLVKEHYKKFDLDYQRVNKMIKMLRSIEFFHEFQSVRDLFYDWYDQQFMYFLKLDEQSIEFDRDILQPRMISLKETIITTDKTVRFIYDFIAKHNRLPDKVEVVDFLLVRAVDYISAIEKLYQVNKFILNPQQKDILKNLKEEIDVDEWILGIELTIGIYEDEFAHVKAKNDPFDNGFNDYWKINGILYQIQVICELANNISEN</sequence>
<dbReference type="OrthoDB" id="389326at2"/>
<reference evidence="1 2" key="1">
    <citation type="journal article" date="2014" name="Genome Biol. Evol.">
        <title>Molecular evolution of the substrate utilization strategies and putative virulence factors in mosquito-associated Spiroplasma species.</title>
        <authorList>
            <person name="Chang T.H."/>
            <person name="Lo W.S."/>
            <person name="Ku C."/>
            <person name="Chen L.L."/>
            <person name="Kuo C.H."/>
        </authorList>
    </citation>
    <scope>NUCLEOTIDE SEQUENCE [LARGE SCALE GENOMIC DNA]</scope>
    <source>
        <strain evidence="1">AES-1</strain>
    </source>
</reference>
<protein>
    <submittedName>
        <fullName evidence="1">Uncharacterized protein</fullName>
    </submittedName>
</protein>
<dbReference type="PATRIC" id="fig|1276246.3.peg.496"/>
<dbReference type="AlphaFoldDB" id="W6AGN1"/>
<gene>
    <name evidence="1" type="ORF">SCULI_v1c04980</name>
</gene>
<dbReference type="RefSeq" id="WP_025363076.1">
    <property type="nucleotide sequence ID" value="NZ_CP006681.1"/>
</dbReference>
<evidence type="ECO:0000313" key="1">
    <source>
        <dbReference type="EMBL" id="AHI52839.1"/>
    </source>
</evidence>
<accession>W6AGN1</accession>
<organism evidence="1 2">
    <name type="scientific">Spiroplasma culicicola AES-1</name>
    <dbReference type="NCBI Taxonomy" id="1276246"/>
    <lineage>
        <taxon>Bacteria</taxon>
        <taxon>Bacillati</taxon>
        <taxon>Mycoplasmatota</taxon>
        <taxon>Mollicutes</taxon>
        <taxon>Entomoplasmatales</taxon>
        <taxon>Spiroplasmataceae</taxon>
        <taxon>Spiroplasma</taxon>
    </lineage>
</organism>
<keyword evidence="2" id="KW-1185">Reference proteome</keyword>
<dbReference type="Proteomes" id="UP000019267">
    <property type="component" value="Chromosome"/>
</dbReference>